<comment type="similarity">
    <text evidence="1">Belongs to the MtxX family.</text>
</comment>
<organism evidence="4 5">
    <name type="scientific">Methanocaldococcus lauensis</name>
    <dbReference type="NCBI Taxonomy" id="2546128"/>
    <lineage>
        <taxon>Archaea</taxon>
        <taxon>Methanobacteriati</taxon>
        <taxon>Methanobacteriota</taxon>
        <taxon>Methanomada group</taxon>
        <taxon>Methanococci</taxon>
        <taxon>Methanococcales</taxon>
        <taxon>Methanocaldococcaceae</taxon>
        <taxon>Methanocaldococcus</taxon>
    </lineage>
</organism>
<evidence type="ECO:0000313" key="4">
    <source>
        <dbReference type="EMBL" id="CAB3288910.1"/>
    </source>
</evidence>
<name>A0A8D6SWI8_9EURY</name>
<keyword evidence="2" id="KW-0489">Methyltransferase</keyword>
<dbReference type="AlphaFoldDB" id="A0A8D6SWI8"/>
<evidence type="ECO:0000256" key="2">
    <source>
        <dbReference type="ARBA" id="ARBA00022603"/>
    </source>
</evidence>
<gene>
    <name evidence="4" type="ORF">MLAUSG7_0960</name>
</gene>
<dbReference type="Proteomes" id="UP000679213">
    <property type="component" value="Chromosome I"/>
</dbReference>
<keyword evidence="5" id="KW-1185">Reference proteome</keyword>
<keyword evidence="3" id="KW-0808">Transferase</keyword>
<sequence>MITMYAIGLGEENKKEILKAYNKLKEEGIDVELIDNPKDLVDKLLSKELKGAVRGSLSSSKVIPYLREKIGKFYRASILKNPFTNNIFLLSPVGIDDISENKEERIKDKIKIIELSSKFLKSYNIVPKVALLSGGRLTDLGRNKIVDETIYEAEKILEYFKGKFNIIHKGILIEEYLKDDCNIIIGIDGISGNLIFRCLGLICKVPGYGAVILSDKNINFIDTSRNANWMRYYNAVKFLAGESFDLFKK</sequence>
<dbReference type="GO" id="GO:0032259">
    <property type="term" value="P:methylation"/>
    <property type="evidence" value="ECO:0007669"/>
    <property type="project" value="UniProtKB-KW"/>
</dbReference>
<dbReference type="SUPFAM" id="SSF53659">
    <property type="entry name" value="Isocitrate/Isopropylmalate dehydrogenase-like"/>
    <property type="match status" value="1"/>
</dbReference>
<dbReference type="PIRSF" id="PIRSF019709">
    <property type="entry name" value="Methyltransf_MtxX"/>
    <property type="match status" value="1"/>
</dbReference>
<proteinExistence type="inferred from homology"/>
<protein>
    <submittedName>
        <fullName evidence="4">Methanogen marker protein 4</fullName>
    </submittedName>
</protein>
<evidence type="ECO:0000313" key="5">
    <source>
        <dbReference type="Proteomes" id="UP000679213"/>
    </source>
</evidence>
<dbReference type="GO" id="GO:0008168">
    <property type="term" value="F:methyltransferase activity"/>
    <property type="evidence" value="ECO:0007669"/>
    <property type="project" value="UniProtKB-KW"/>
</dbReference>
<dbReference type="NCBIfam" id="TIGR03270">
    <property type="entry name" value="methan_mark_4"/>
    <property type="match status" value="1"/>
</dbReference>
<dbReference type="InterPro" id="IPR016764">
    <property type="entry name" value="MeTrfase_MtxX_xsu"/>
</dbReference>
<evidence type="ECO:0000256" key="1">
    <source>
        <dbReference type="ARBA" id="ARBA00009125"/>
    </source>
</evidence>
<evidence type="ECO:0000256" key="3">
    <source>
        <dbReference type="ARBA" id="ARBA00022679"/>
    </source>
</evidence>
<dbReference type="EMBL" id="LR792632">
    <property type="protein sequence ID" value="CAB3288910.1"/>
    <property type="molecule type" value="Genomic_DNA"/>
</dbReference>
<accession>A0A8D6SWI8</accession>
<reference evidence="4 5" key="1">
    <citation type="submission" date="2020-04" db="EMBL/GenBank/DDBJ databases">
        <authorList>
            <consortium name="Genoscope - CEA"/>
            <person name="William W."/>
        </authorList>
    </citation>
    <scope>NUCLEOTIDE SEQUENCE [LARGE SCALE GENOMIC DNA]</scope>
    <source>
        <strain evidence="4 5">SG7</strain>
    </source>
</reference>
<dbReference type="KEGG" id="mesg:MLAUSG7_0960"/>